<dbReference type="AlphaFoldDB" id="A0A2C8ZJB1"/>
<keyword evidence="1" id="KW-0812">Transmembrane</keyword>
<evidence type="ECO:0000313" key="3">
    <source>
        <dbReference type="EMBL" id="SOE64825.1"/>
    </source>
</evidence>
<keyword evidence="1" id="KW-0472">Membrane</keyword>
<evidence type="ECO:0000256" key="1">
    <source>
        <dbReference type="SAM" id="Phobius"/>
    </source>
</evidence>
<dbReference type="OrthoDB" id="4808490at2"/>
<keyword evidence="1" id="KW-1133">Transmembrane helix</keyword>
<keyword evidence="4" id="KW-1185">Reference proteome</keyword>
<evidence type="ECO:0000313" key="4">
    <source>
        <dbReference type="Proteomes" id="UP000219440"/>
    </source>
</evidence>
<proteinExistence type="predicted"/>
<dbReference type="Proteomes" id="UP000219440">
    <property type="component" value="Unassembled WGS sequence"/>
</dbReference>
<accession>A0A2C8ZJB1</accession>
<dbReference type="InterPro" id="IPR028087">
    <property type="entry name" value="Tad_N"/>
</dbReference>
<sequence length="148" mass="16024">MIRLRPRLTDESGSTLPLIIFFGFLCLVLVLLVVSATSLYLERKRLFTLADGAALVGAEAFTLEAVELTESGMRPRLTDAEVAAAVQSYVESTPAAGFEALTIERSETVDGRSATVTLSSWWHPPLLSPLVPEGLRIEVTSVGRSVFD</sequence>
<protein>
    <submittedName>
        <fullName evidence="3">Flp pilus-assembly TadE/G-like</fullName>
    </submittedName>
</protein>
<gene>
    <name evidence="3" type="ORF">SAMN06296378_1453</name>
</gene>
<evidence type="ECO:0000259" key="2">
    <source>
        <dbReference type="Pfam" id="PF13400"/>
    </source>
</evidence>
<feature type="domain" description="Putative Flp pilus-assembly TadG-like N-terminal" evidence="2">
    <location>
        <begin position="13"/>
        <end position="58"/>
    </location>
</feature>
<name>A0A2C8ZJB1_9MICO</name>
<dbReference type="RefSeq" id="WP_097060572.1">
    <property type="nucleotide sequence ID" value="NZ_BMLC01000001.1"/>
</dbReference>
<organism evidence="3 4">
    <name type="scientific">Salinibacterium xinjiangense</name>
    <dbReference type="NCBI Taxonomy" id="386302"/>
    <lineage>
        <taxon>Bacteria</taxon>
        <taxon>Bacillati</taxon>
        <taxon>Actinomycetota</taxon>
        <taxon>Actinomycetes</taxon>
        <taxon>Micrococcales</taxon>
        <taxon>Microbacteriaceae</taxon>
        <taxon>Salinibacterium</taxon>
    </lineage>
</organism>
<feature type="transmembrane region" description="Helical" evidence="1">
    <location>
        <begin position="20"/>
        <end position="41"/>
    </location>
</feature>
<dbReference type="Pfam" id="PF13400">
    <property type="entry name" value="Tad"/>
    <property type="match status" value="1"/>
</dbReference>
<reference evidence="3 4" key="1">
    <citation type="submission" date="2017-09" db="EMBL/GenBank/DDBJ databases">
        <authorList>
            <person name="Ehlers B."/>
            <person name="Leendertz F.H."/>
        </authorList>
    </citation>
    <scope>NUCLEOTIDE SEQUENCE [LARGE SCALE GENOMIC DNA]</scope>
    <source>
        <strain evidence="3 4">CGMCC 1.05381</strain>
    </source>
</reference>
<dbReference type="EMBL" id="OCST01000003">
    <property type="protein sequence ID" value="SOE64825.1"/>
    <property type="molecule type" value="Genomic_DNA"/>
</dbReference>